<dbReference type="PANTHER" id="PTHR40078">
    <property type="entry name" value="INTEGRAL MEMBRANE PROTEIN-RELATED"/>
    <property type="match status" value="1"/>
</dbReference>
<dbReference type="RefSeq" id="WP_304544167.1">
    <property type="nucleotide sequence ID" value="NZ_JARPTC010000021.1"/>
</dbReference>
<dbReference type="PANTHER" id="PTHR40078:SF1">
    <property type="entry name" value="INTEGRAL MEMBRANE PROTEIN"/>
    <property type="match status" value="1"/>
</dbReference>
<reference evidence="2" key="1">
    <citation type="journal article" date="2023" name="J. Hazard. Mater.">
        <title>Anaerobic biodegradation of pyrene and benzo[a]pyrene by a new sulfate-reducing Desulforamulus aquiferis strain DSA.</title>
        <authorList>
            <person name="Zhang Z."/>
            <person name="Sun J."/>
            <person name="Gong X."/>
            <person name="Wang C."/>
            <person name="Wang H."/>
        </authorList>
    </citation>
    <scope>NUCLEOTIDE SEQUENCE</scope>
    <source>
        <strain evidence="2">DSA</strain>
    </source>
</reference>
<accession>A0AAW7ZG05</accession>
<feature type="transmembrane region" description="Helical" evidence="1">
    <location>
        <begin position="49"/>
        <end position="69"/>
    </location>
</feature>
<dbReference type="AlphaFoldDB" id="A0AAW7ZG05"/>
<evidence type="ECO:0000256" key="1">
    <source>
        <dbReference type="SAM" id="Phobius"/>
    </source>
</evidence>
<name>A0AAW7ZG05_9FIRM</name>
<dbReference type="InterPro" id="IPR038750">
    <property type="entry name" value="YczE/YyaS-like"/>
</dbReference>
<comment type="caution">
    <text evidence="2">The sequence shown here is derived from an EMBL/GenBank/DDBJ whole genome shotgun (WGS) entry which is preliminary data.</text>
</comment>
<feature type="transmembrane region" description="Helical" evidence="1">
    <location>
        <begin position="81"/>
        <end position="100"/>
    </location>
</feature>
<evidence type="ECO:0000313" key="2">
    <source>
        <dbReference type="EMBL" id="MDO7788328.1"/>
    </source>
</evidence>
<keyword evidence="1" id="KW-1133">Transmembrane helix</keyword>
<reference evidence="2" key="2">
    <citation type="submission" date="2023-03" db="EMBL/GenBank/DDBJ databases">
        <authorList>
            <person name="Zhang Z."/>
        </authorList>
    </citation>
    <scope>NUCLEOTIDE SEQUENCE</scope>
    <source>
        <strain evidence="2">DSA</strain>
    </source>
</reference>
<organism evidence="2 3">
    <name type="scientific">Desulforamulus aquiferis</name>
    <dbReference type="NCBI Taxonomy" id="1397668"/>
    <lineage>
        <taxon>Bacteria</taxon>
        <taxon>Bacillati</taxon>
        <taxon>Bacillota</taxon>
        <taxon>Clostridia</taxon>
        <taxon>Eubacteriales</taxon>
        <taxon>Peptococcaceae</taxon>
        <taxon>Desulforamulus</taxon>
    </lineage>
</organism>
<feature type="transmembrane region" description="Helical" evidence="1">
    <location>
        <begin position="148"/>
        <end position="169"/>
    </location>
</feature>
<feature type="transmembrane region" description="Helical" evidence="1">
    <location>
        <begin position="175"/>
        <end position="195"/>
    </location>
</feature>
<proteinExistence type="predicted"/>
<dbReference type="EMBL" id="JARPTC010000021">
    <property type="protein sequence ID" value="MDO7788328.1"/>
    <property type="molecule type" value="Genomic_DNA"/>
</dbReference>
<keyword evidence="1" id="KW-0472">Membrane</keyword>
<gene>
    <name evidence="2" type="ORF">P6N53_13965</name>
</gene>
<keyword evidence="1" id="KW-0812">Transmembrane</keyword>
<sequence length="218" mass="23784">MNKPLQLIARVTWLMLGLFIFSFSLVMLIEAKLGLSPWDVLHLGITYYLPFTFGQVIIGTGLLCVAIAYPLGIKPSSATIINMFFVGIFVDLIAAAGWVVPQESYLGRWVYLALGVLGCGLGTGVYISANMGTGPRDSLMMGLHRKTGWRIGIVRTILEILAVTLGYLLGGPVGAGTIIFSLTIGWSSEVFLNLFNWCSRQKWFQINQSEGSKSCKAP</sequence>
<dbReference type="Proteomes" id="UP001172911">
    <property type="component" value="Unassembled WGS sequence"/>
</dbReference>
<evidence type="ECO:0000313" key="3">
    <source>
        <dbReference type="Proteomes" id="UP001172911"/>
    </source>
</evidence>
<feature type="transmembrane region" description="Helical" evidence="1">
    <location>
        <begin position="7"/>
        <end position="29"/>
    </location>
</feature>
<keyword evidence="3" id="KW-1185">Reference proteome</keyword>
<dbReference type="Pfam" id="PF19700">
    <property type="entry name" value="DUF6198"/>
    <property type="match status" value="1"/>
</dbReference>
<feature type="transmembrane region" description="Helical" evidence="1">
    <location>
        <begin position="106"/>
        <end position="127"/>
    </location>
</feature>
<protein>
    <submittedName>
        <fullName evidence="2">Membrane protein</fullName>
    </submittedName>
</protein>